<evidence type="ECO:0000259" key="1">
    <source>
        <dbReference type="Pfam" id="PF01370"/>
    </source>
</evidence>
<feature type="domain" description="NAD-dependent epimerase/dehydratase" evidence="1">
    <location>
        <begin position="3"/>
        <end position="192"/>
    </location>
</feature>
<evidence type="ECO:0000313" key="2">
    <source>
        <dbReference type="EMBL" id="MDQ0362380.1"/>
    </source>
</evidence>
<reference evidence="2 3" key="1">
    <citation type="submission" date="2023-07" db="EMBL/GenBank/DDBJ databases">
        <title>Genomic Encyclopedia of Type Strains, Phase IV (KMG-IV): sequencing the most valuable type-strain genomes for metagenomic binning, comparative biology and taxonomic classification.</title>
        <authorList>
            <person name="Goeker M."/>
        </authorList>
    </citation>
    <scope>NUCLEOTIDE SEQUENCE [LARGE SCALE GENOMIC DNA]</scope>
    <source>
        <strain evidence="2 3">DSM 16784</strain>
    </source>
</reference>
<dbReference type="Gene3D" id="3.40.50.720">
    <property type="entry name" value="NAD(P)-binding Rossmann-like Domain"/>
    <property type="match status" value="1"/>
</dbReference>
<dbReference type="RefSeq" id="WP_307409951.1">
    <property type="nucleotide sequence ID" value="NZ_JAUSUR010000006.1"/>
</dbReference>
<sequence>MKVFMIGGTGLLGLEGAKELIKKGHSVVSLALPPLQDDLDIPKGMEVKLGNYLNMSDDELFDIMKDCEGFVFAAGVDERVEAEPPIYDLFKKYNIDTLTRLLDIAKKAEVKHVVVLGSYFSYFAKEWKELELTKHHPYIRSRVDQEDAAFAYAKDGMNVAVLELPYIFGAQKGRKPVWQFIAEMIKNTPTKELYYPTGGTTMVTVHQVGQAIAGALLNTEGAVAYPVGWFNMSWKEWLEEFSADMKDPKTVVTIPTEPYLENMKETKKQLEAANKELGLDMVEYVKLMTADTFIDKSIIRDKLGVEEDDIHAAIQESVDVCMEIMNNPDKEIIDMKAE</sequence>
<organism evidence="2 3">
    <name type="scientific">Breznakia pachnodae</name>
    <dbReference type="NCBI Taxonomy" id="265178"/>
    <lineage>
        <taxon>Bacteria</taxon>
        <taxon>Bacillati</taxon>
        <taxon>Bacillota</taxon>
        <taxon>Erysipelotrichia</taxon>
        <taxon>Erysipelotrichales</taxon>
        <taxon>Erysipelotrichaceae</taxon>
        <taxon>Breznakia</taxon>
    </lineage>
</organism>
<dbReference type="Pfam" id="PF01370">
    <property type="entry name" value="Epimerase"/>
    <property type="match status" value="1"/>
</dbReference>
<dbReference type="PANTHER" id="PTHR48079:SF6">
    <property type="entry name" value="NAD(P)-BINDING DOMAIN-CONTAINING PROTEIN-RELATED"/>
    <property type="match status" value="1"/>
</dbReference>
<dbReference type="Proteomes" id="UP001230220">
    <property type="component" value="Unassembled WGS sequence"/>
</dbReference>
<accession>A0ABU0E667</accession>
<evidence type="ECO:0000313" key="3">
    <source>
        <dbReference type="Proteomes" id="UP001230220"/>
    </source>
</evidence>
<name>A0ABU0E667_9FIRM</name>
<comment type="caution">
    <text evidence="2">The sequence shown here is derived from an EMBL/GenBank/DDBJ whole genome shotgun (WGS) entry which is preliminary data.</text>
</comment>
<dbReference type="InterPro" id="IPR036291">
    <property type="entry name" value="NAD(P)-bd_dom_sf"/>
</dbReference>
<dbReference type="SUPFAM" id="SSF51735">
    <property type="entry name" value="NAD(P)-binding Rossmann-fold domains"/>
    <property type="match status" value="1"/>
</dbReference>
<dbReference type="InterPro" id="IPR051783">
    <property type="entry name" value="NAD(P)-dependent_oxidoreduct"/>
</dbReference>
<protein>
    <submittedName>
        <fullName evidence="2">Nucleoside-diphosphate-sugar epimerase</fullName>
    </submittedName>
</protein>
<proteinExistence type="predicted"/>
<dbReference type="InterPro" id="IPR001509">
    <property type="entry name" value="Epimerase_deHydtase"/>
</dbReference>
<keyword evidence="3" id="KW-1185">Reference proteome</keyword>
<dbReference type="EMBL" id="JAUSUR010000006">
    <property type="protein sequence ID" value="MDQ0362380.1"/>
    <property type="molecule type" value="Genomic_DNA"/>
</dbReference>
<dbReference type="PANTHER" id="PTHR48079">
    <property type="entry name" value="PROTEIN YEEZ"/>
    <property type="match status" value="1"/>
</dbReference>
<gene>
    <name evidence="2" type="ORF">J2S15_003134</name>
</gene>